<evidence type="ECO:0000256" key="3">
    <source>
        <dbReference type="ARBA" id="ARBA00022801"/>
    </source>
</evidence>
<keyword evidence="3" id="KW-0378">Hydrolase</keyword>
<reference evidence="5 6" key="1">
    <citation type="submission" date="2017-01" db="EMBL/GenBank/DDBJ databases">
        <title>First insights into the biology of 'candidatus Vampirococcus archaeovorus'.</title>
        <authorList>
            <person name="Kizina J."/>
            <person name="Jordan S."/>
            <person name="Stueber K."/>
            <person name="Reinhardt R."/>
            <person name="Harder J."/>
        </authorList>
    </citation>
    <scope>NUCLEOTIDE SEQUENCE [LARGE SCALE GENOMIC DNA]</scope>
    <source>
        <strain evidence="5 6">LiM</strain>
    </source>
</reference>
<evidence type="ECO:0000256" key="4">
    <source>
        <dbReference type="PIRSR" id="PIRSR005902-1"/>
    </source>
</evidence>
<dbReference type="KEGG" id="vai:BU251_06110"/>
<evidence type="ECO:0000256" key="1">
    <source>
        <dbReference type="ARBA" id="ARBA00009275"/>
    </source>
</evidence>
<protein>
    <recommendedName>
        <fullName evidence="7">Hydrolase TatD</fullName>
    </recommendedName>
</protein>
<keyword evidence="2 4" id="KW-0479">Metal-binding</keyword>
<evidence type="ECO:0008006" key="7">
    <source>
        <dbReference type="Google" id="ProtNLM"/>
    </source>
</evidence>
<sequence>MLIDTHCHLDFSEFDVDRPQVLAAAKAAGVEALIDVGSSLEGSRRAVALSRACPEVFATVGIHPHDAKACDEAAFAEIEKLAREPKVVAIGEVGLDYYRNLSEPAAQREVFGRFLALAGRAAKPLVVHCRNAESDMLQILTSAGTKDIPGVVVHCFSGSAEFLSACLERGFCVSFTANITYKKAEGLRDLVRSVPLERMFLETDAPYLSPEGKRGRRNEPANVVEVAREISRIKGVDIAAVCAETTKNARRFFKIT</sequence>
<dbReference type="CDD" id="cd01310">
    <property type="entry name" value="TatD_DNAse"/>
    <property type="match status" value="1"/>
</dbReference>
<evidence type="ECO:0000256" key="2">
    <source>
        <dbReference type="ARBA" id="ARBA00022723"/>
    </source>
</evidence>
<feature type="binding site" evidence="4">
    <location>
        <position position="128"/>
    </location>
    <ligand>
        <name>a divalent metal cation</name>
        <dbReference type="ChEBI" id="CHEBI:60240"/>
        <label>2</label>
    </ligand>
</feature>
<dbReference type="PANTHER" id="PTHR46124">
    <property type="entry name" value="D-AMINOACYL-TRNA DEACYLASE"/>
    <property type="match status" value="1"/>
</dbReference>
<feature type="binding site" evidence="4">
    <location>
        <position position="204"/>
    </location>
    <ligand>
        <name>a divalent metal cation</name>
        <dbReference type="ChEBI" id="CHEBI:60240"/>
        <label>1</label>
    </ligand>
</feature>
<dbReference type="OrthoDB" id="9810005at2"/>
<dbReference type="FunFam" id="3.20.20.140:FF:000005">
    <property type="entry name" value="TatD family hydrolase"/>
    <property type="match status" value="1"/>
</dbReference>
<evidence type="ECO:0000313" key="6">
    <source>
        <dbReference type="Proteomes" id="UP000287243"/>
    </source>
</evidence>
<dbReference type="GO" id="GO:0005829">
    <property type="term" value="C:cytosol"/>
    <property type="evidence" value="ECO:0007669"/>
    <property type="project" value="TreeGrafter"/>
</dbReference>
<gene>
    <name evidence="5" type="ORF">BU251_06110</name>
</gene>
<dbReference type="InterPro" id="IPR018228">
    <property type="entry name" value="DNase_TatD-rel_CS"/>
</dbReference>
<dbReference type="AlphaFoldDB" id="A0A410P5D8"/>
<dbReference type="RefSeq" id="WP_128700152.1">
    <property type="nucleotide sequence ID" value="NZ_CP019384.1"/>
</dbReference>
<comment type="similarity">
    <text evidence="1">Belongs to the metallo-dependent hydrolases superfamily. TatD-type hydrolase family.</text>
</comment>
<dbReference type="PROSITE" id="PS01137">
    <property type="entry name" value="TATD_1"/>
    <property type="match status" value="1"/>
</dbReference>
<dbReference type="Proteomes" id="UP000287243">
    <property type="component" value="Chromosome"/>
</dbReference>
<dbReference type="NCBIfam" id="TIGR00010">
    <property type="entry name" value="YchF/TatD family DNA exonuclease"/>
    <property type="match status" value="1"/>
</dbReference>
<proteinExistence type="inferred from homology"/>
<accession>A0A410P5D8</accession>
<dbReference type="PANTHER" id="PTHR46124:SF2">
    <property type="entry name" value="D-AMINOACYL-TRNA DEACYLASE"/>
    <property type="match status" value="1"/>
</dbReference>
<evidence type="ECO:0000313" key="5">
    <source>
        <dbReference type="EMBL" id="QAT17333.1"/>
    </source>
</evidence>
<dbReference type="Gene3D" id="3.20.20.140">
    <property type="entry name" value="Metal-dependent hydrolases"/>
    <property type="match status" value="1"/>
</dbReference>
<dbReference type="InterPro" id="IPR015991">
    <property type="entry name" value="TatD/YcfH-like"/>
</dbReference>
<feature type="binding site" evidence="4">
    <location>
        <position position="8"/>
    </location>
    <ligand>
        <name>a divalent metal cation</name>
        <dbReference type="ChEBI" id="CHEBI:60240"/>
        <label>1</label>
    </ligand>
</feature>
<dbReference type="GO" id="GO:0046872">
    <property type="term" value="F:metal ion binding"/>
    <property type="evidence" value="ECO:0007669"/>
    <property type="project" value="UniProtKB-KW"/>
</dbReference>
<dbReference type="EMBL" id="CP019384">
    <property type="protein sequence ID" value="QAT17333.1"/>
    <property type="molecule type" value="Genomic_DNA"/>
</dbReference>
<dbReference type="GO" id="GO:0004536">
    <property type="term" value="F:DNA nuclease activity"/>
    <property type="evidence" value="ECO:0007669"/>
    <property type="project" value="InterPro"/>
</dbReference>
<feature type="binding site" evidence="4">
    <location>
        <position position="6"/>
    </location>
    <ligand>
        <name>a divalent metal cation</name>
        <dbReference type="ChEBI" id="CHEBI:60240"/>
        <label>1</label>
    </ligand>
</feature>
<keyword evidence="6" id="KW-1185">Reference proteome</keyword>
<feature type="binding site" evidence="4">
    <location>
        <position position="92"/>
    </location>
    <ligand>
        <name>a divalent metal cation</name>
        <dbReference type="ChEBI" id="CHEBI:60240"/>
        <label>1</label>
    </ligand>
</feature>
<dbReference type="SUPFAM" id="SSF51556">
    <property type="entry name" value="Metallo-dependent hydrolases"/>
    <property type="match status" value="1"/>
</dbReference>
<dbReference type="InterPro" id="IPR032466">
    <property type="entry name" value="Metal_Hydrolase"/>
</dbReference>
<dbReference type="GO" id="GO:0016788">
    <property type="term" value="F:hydrolase activity, acting on ester bonds"/>
    <property type="evidence" value="ECO:0007669"/>
    <property type="project" value="InterPro"/>
</dbReference>
<feature type="binding site" evidence="4">
    <location>
        <position position="154"/>
    </location>
    <ligand>
        <name>a divalent metal cation</name>
        <dbReference type="ChEBI" id="CHEBI:60240"/>
        <label>2</label>
    </ligand>
</feature>
<dbReference type="Pfam" id="PF01026">
    <property type="entry name" value="TatD_DNase"/>
    <property type="match status" value="1"/>
</dbReference>
<dbReference type="InterPro" id="IPR001130">
    <property type="entry name" value="TatD-like"/>
</dbReference>
<organism evidence="5 6">
    <name type="scientific">Velamenicoccus archaeovorus</name>
    <dbReference type="NCBI Taxonomy" id="1930593"/>
    <lineage>
        <taxon>Bacteria</taxon>
        <taxon>Pseudomonadati</taxon>
        <taxon>Candidatus Omnitrophota</taxon>
        <taxon>Candidatus Velamenicoccus</taxon>
    </lineage>
</organism>
<dbReference type="PIRSF" id="PIRSF005902">
    <property type="entry name" value="DNase_TatD"/>
    <property type="match status" value="1"/>
</dbReference>
<name>A0A410P5D8_VELA1</name>